<accession>A0A3D3R661</accession>
<protein>
    <submittedName>
        <fullName evidence="4">Myo-inositol-1-phosphate synthase</fullName>
    </submittedName>
</protein>
<keyword evidence="2" id="KW-1133">Transmembrane helix</keyword>
<dbReference type="GO" id="GO:0006021">
    <property type="term" value="P:inositol biosynthetic process"/>
    <property type="evidence" value="ECO:0007669"/>
    <property type="project" value="InterPro"/>
</dbReference>
<dbReference type="AlphaFoldDB" id="A0A3D3R661"/>
<dbReference type="Gene3D" id="3.40.50.720">
    <property type="entry name" value="NAD(P)-binding Rossmann-like Domain"/>
    <property type="match status" value="1"/>
</dbReference>
<name>A0A3D3R661_9PLAN</name>
<dbReference type="Proteomes" id="UP000263642">
    <property type="component" value="Unassembled WGS sequence"/>
</dbReference>
<proteinExistence type="inferred from homology"/>
<comment type="similarity">
    <text evidence="1">Belongs to the myo-inositol 1-phosphate synthase family.</text>
</comment>
<organism evidence="4 5">
    <name type="scientific">Gimesia maris</name>
    <dbReference type="NCBI Taxonomy" id="122"/>
    <lineage>
        <taxon>Bacteria</taxon>
        <taxon>Pseudomonadati</taxon>
        <taxon>Planctomycetota</taxon>
        <taxon>Planctomycetia</taxon>
        <taxon>Planctomycetales</taxon>
        <taxon>Planctomycetaceae</taxon>
        <taxon>Gimesia</taxon>
    </lineage>
</organism>
<dbReference type="GO" id="GO:0004512">
    <property type="term" value="F:inositol-3-phosphate synthase activity"/>
    <property type="evidence" value="ECO:0007669"/>
    <property type="project" value="InterPro"/>
</dbReference>
<dbReference type="InterPro" id="IPR002587">
    <property type="entry name" value="Myo-inos-1-P_Synthase"/>
</dbReference>
<dbReference type="GO" id="GO:0008654">
    <property type="term" value="P:phospholipid biosynthetic process"/>
    <property type="evidence" value="ECO:0007669"/>
    <property type="project" value="InterPro"/>
</dbReference>
<reference evidence="4 5" key="1">
    <citation type="journal article" date="2018" name="Nat. Biotechnol.">
        <title>A standardized bacterial taxonomy based on genome phylogeny substantially revises the tree of life.</title>
        <authorList>
            <person name="Parks D.H."/>
            <person name="Chuvochina M."/>
            <person name="Waite D.W."/>
            <person name="Rinke C."/>
            <person name="Skarshewski A."/>
            <person name="Chaumeil P.A."/>
            <person name="Hugenholtz P."/>
        </authorList>
    </citation>
    <scope>NUCLEOTIDE SEQUENCE [LARGE SCALE GENOMIC DNA]</scope>
    <source>
        <strain evidence="4">UBA9375</strain>
    </source>
</reference>
<dbReference type="Pfam" id="PF01658">
    <property type="entry name" value="Inos-1-P_synth"/>
    <property type="match status" value="1"/>
</dbReference>
<keyword evidence="2" id="KW-0472">Membrane</keyword>
<evidence type="ECO:0000313" key="5">
    <source>
        <dbReference type="Proteomes" id="UP000263642"/>
    </source>
</evidence>
<feature type="transmembrane region" description="Helical" evidence="2">
    <location>
        <begin position="6"/>
        <end position="28"/>
    </location>
</feature>
<dbReference type="SUPFAM" id="SSF55347">
    <property type="entry name" value="Glyceraldehyde-3-phosphate dehydrogenase-like, C-terminal domain"/>
    <property type="match status" value="1"/>
</dbReference>
<evidence type="ECO:0000256" key="2">
    <source>
        <dbReference type="SAM" id="Phobius"/>
    </source>
</evidence>
<evidence type="ECO:0000256" key="1">
    <source>
        <dbReference type="ARBA" id="ARBA00010813"/>
    </source>
</evidence>
<dbReference type="PANTHER" id="PTHR11510">
    <property type="entry name" value="MYO-INOSITOL-1 PHOSPHATE SYNTHASE"/>
    <property type="match status" value="1"/>
</dbReference>
<dbReference type="Pfam" id="PF07994">
    <property type="entry name" value="NAD_binding_5"/>
    <property type="match status" value="1"/>
</dbReference>
<dbReference type="InterPro" id="IPR036291">
    <property type="entry name" value="NAD(P)-bd_dom_sf"/>
</dbReference>
<keyword evidence="2" id="KW-0812">Transmembrane</keyword>
<dbReference type="Gene3D" id="3.30.360.10">
    <property type="entry name" value="Dihydrodipicolinate Reductase, domain 2"/>
    <property type="match status" value="1"/>
</dbReference>
<dbReference type="SUPFAM" id="SSF51735">
    <property type="entry name" value="NAD(P)-binding Rossmann-fold domains"/>
    <property type="match status" value="1"/>
</dbReference>
<dbReference type="EMBL" id="DQAY01000089">
    <property type="protein sequence ID" value="HCO24285.1"/>
    <property type="molecule type" value="Genomic_DNA"/>
</dbReference>
<comment type="caution">
    <text evidence="4">The sequence shown here is derived from an EMBL/GenBank/DDBJ whole genome shotgun (WGS) entry which is preliminary data.</text>
</comment>
<sequence>MTQQRIGIWIIGAWGGVSTTAAVGLSALKQGLTGTSGLVSENPYFEKLNLKSWDQFVVGGHEIRDTSFVEAARYFSENSGVFHPALLQAVEEDLKAYDQNVKPGTLIHVGDTIRSLAGDAVRKFDTESLQETLERLSNDISEFQKQHDLAHVVVVNLASTEPPVDESAKSLTLAELKESLATAVTSPVPASALYAIAAMNAGCSHLNFTPSAGTDLPALIELAEEKQVLHAGRDGKTGETLMKSVLAPMFAHRNLNVMSWVGHNIFGNLDGKVLDDPINKSNKVVSKDHLLTEILGYKPQTLVSIEYIESMGDWKTAWDHIHFKGFLDTKMALQFTWQGTDSILAAPLMLDMVRFTEREWRRGNKSGVMTHLSSFYKSPMQATTPEFERQYQQLEQWADTVAEES</sequence>
<evidence type="ECO:0000313" key="4">
    <source>
        <dbReference type="EMBL" id="HCO24285.1"/>
    </source>
</evidence>
<dbReference type="InterPro" id="IPR013021">
    <property type="entry name" value="Myo-inos-1-P_Synthase_GAPDH"/>
</dbReference>
<gene>
    <name evidence="4" type="ORF">DIT97_15040</name>
</gene>
<dbReference type="PIRSF" id="PIRSF015578">
    <property type="entry name" value="Myoinos-ppht_syn"/>
    <property type="match status" value="1"/>
</dbReference>
<feature type="domain" description="Myo-inositol-1-phosphate synthase GAPDH-like" evidence="3">
    <location>
        <begin position="238"/>
        <end position="342"/>
    </location>
</feature>
<evidence type="ECO:0000259" key="3">
    <source>
        <dbReference type="Pfam" id="PF01658"/>
    </source>
</evidence>